<reference evidence="4" key="1">
    <citation type="submission" date="2020-12" db="EMBL/GenBank/DDBJ databases">
        <title>Vagococcus allomyrinae sp. nov. and Enterococcus lavae sp. nov., isolated from the larvae of Allomyrina dichotoma.</title>
        <authorList>
            <person name="Lee S.D."/>
        </authorList>
    </citation>
    <scope>NUCLEOTIDE SEQUENCE</scope>
    <source>
        <strain evidence="4">BWB3-3</strain>
    </source>
</reference>
<dbReference type="Gene3D" id="1.20.1090.10">
    <property type="entry name" value="Dehydroquinate synthase-like - alpha domain"/>
    <property type="match status" value="1"/>
</dbReference>
<evidence type="ECO:0000259" key="2">
    <source>
        <dbReference type="Pfam" id="PF00465"/>
    </source>
</evidence>
<feature type="domain" description="Alcohol dehydrogenase iron-type/glycerol dehydrogenase GldA" evidence="2">
    <location>
        <begin position="9"/>
        <end position="159"/>
    </location>
</feature>
<dbReference type="Pfam" id="PF00465">
    <property type="entry name" value="Fe-ADH"/>
    <property type="match status" value="1"/>
</dbReference>
<dbReference type="InterPro" id="IPR018211">
    <property type="entry name" value="ADH_Fe_CS"/>
</dbReference>
<keyword evidence="5" id="KW-1185">Reference proteome</keyword>
<proteinExistence type="predicted"/>
<evidence type="ECO:0000256" key="1">
    <source>
        <dbReference type="ARBA" id="ARBA00023002"/>
    </source>
</evidence>
<feature type="domain" description="Fe-containing alcohol dehydrogenase-like C-terminal" evidence="3">
    <location>
        <begin position="171"/>
        <end position="374"/>
    </location>
</feature>
<dbReference type="AlphaFoldDB" id="A0A940SQB0"/>
<dbReference type="FunFam" id="1.20.1090.10:FF:000001">
    <property type="entry name" value="Aldehyde-alcohol dehydrogenase"/>
    <property type="match status" value="1"/>
</dbReference>
<protein>
    <submittedName>
        <fullName evidence="4">Iron-containing alcohol dehydrogenase</fullName>
    </submittedName>
</protein>
<dbReference type="Proteomes" id="UP000674938">
    <property type="component" value="Unassembled WGS sequence"/>
</dbReference>
<dbReference type="SUPFAM" id="SSF56796">
    <property type="entry name" value="Dehydroquinate synthase-like"/>
    <property type="match status" value="1"/>
</dbReference>
<dbReference type="InterPro" id="IPR001670">
    <property type="entry name" value="ADH_Fe/GldA"/>
</dbReference>
<dbReference type="GO" id="GO:0046872">
    <property type="term" value="F:metal ion binding"/>
    <property type="evidence" value="ECO:0007669"/>
    <property type="project" value="InterPro"/>
</dbReference>
<dbReference type="InterPro" id="IPR056798">
    <property type="entry name" value="ADH_Fe_C"/>
</dbReference>
<dbReference type="Gene3D" id="3.40.50.1970">
    <property type="match status" value="1"/>
</dbReference>
<sequence>MRNETIFSTKIISGQGALTSLEQYRSERFLIVTDNYLKESSGFARLLAIIGKNNQYTVFDQVLPDPPIKTISTGVGMLQESQATVILGVGGGSVIDVAKGIKFVAEKLNNQQELRLIAVPSTSGSGSEVTNFSIITDEVSTIKYPIVSDSIQPNEAILDVDFVMTMPQEVTADTGMDVLTHILEAYVSTKASDFSDALCEKAIVLLCRYLPLAYKNGDDVQARQKVHYASCMAGMAFNTTSLGVNHSLAHAAGAKLHIPHGRLNTILMPQVIQYNSGLLVKKGEAHANILKKYAELAARLDLSGSNDRLSVKNLLRKIDQLRQQLNLPKGFREYGLPKAVLVEYEKVIVEAAMTDPCTLTNPVIPNSDELSQLLWLSY</sequence>
<dbReference type="EMBL" id="JAEEGA010000001">
    <property type="protein sequence ID" value="MBP1039522.1"/>
    <property type="molecule type" value="Genomic_DNA"/>
</dbReference>
<name>A0A940SQB0_9ENTE</name>
<accession>A0A940SQB0</accession>
<comment type="caution">
    <text evidence="4">The sequence shown here is derived from an EMBL/GenBank/DDBJ whole genome shotgun (WGS) entry which is preliminary data.</text>
</comment>
<keyword evidence="1" id="KW-0560">Oxidoreductase</keyword>
<dbReference type="CDD" id="cd08180">
    <property type="entry name" value="PDD"/>
    <property type="match status" value="1"/>
</dbReference>
<dbReference type="RefSeq" id="WP_209524426.1">
    <property type="nucleotide sequence ID" value="NZ_JAEEGA010000001.1"/>
</dbReference>
<organism evidence="4 5">
    <name type="scientific">Vagococcus allomyrinae</name>
    <dbReference type="NCBI Taxonomy" id="2794353"/>
    <lineage>
        <taxon>Bacteria</taxon>
        <taxon>Bacillati</taxon>
        <taxon>Bacillota</taxon>
        <taxon>Bacilli</taxon>
        <taxon>Lactobacillales</taxon>
        <taxon>Enterococcaceae</taxon>
        <taxon>Vagococcus</taxon>
    </lineage>
</organism>
<dbReference type="Pfam" id="PF25137">
    <property type="entry name" value="ADH_Fe_C"/>
    <property type="match status" value="1"/>
</dbReference>
<dbReference type="PROSITE" id="PS00913">
    <property type="entry name" value="ADH_IRON_1"/>
    <property type="match status" value="1"/>
</dbReference>
<dbReference type="InterPro" id="IPR039697">
    <property type="entry name" value="Alcohol_dehydrogenase_Fe"/>
</dbReference>
<evidence type="ECO:0000313" key="5">
    <source>
        <dbReference type="Proteomes" id="UP000674938"/>
    </source>
</evidence>
<dbReference type="GO" id="GO:0004022">
    <property type="term" value="F:alcohol dehydrogenase (NAD+) activity"/>
    <property type="evidence" value="ECO:0007669"/>
    <property type="project" value="TreeGrafter"/>
</dbReference>
<dbReference type="FunFam" id="3.40.50.1970:FF:000003">
    <property type="entry name" value="Alcohol dehydrogenase, iron-containing"/>
    <property type="match status" value="1"/>
</dbReference>
<dbReference type="PANTHER" id="PTHR11496">
    <property type="entry name" value="ALCOHOL DEHYDROGENASE"/>
    <property type="match status" value="1"/>
</dbReference>
<gene>
    <name evidence="4" type="ORF">I6N95_00740</name>
</gene>
<dbReference type="PANTHER" id="PTHR11496:SF83">
    <property type="entry name" value="HYDROXYACID-OXOACID TRANSHYDROGENASE, MITOCHONDRIAL"/>
    <property type="match status" value="1"/>
</dbReference>
<evidence type="ECO:0000313" key="4">
    <source>
        <dbReference type="EMBL" id="MBP1039522.1"/>
    </source>
</evidence>
<evidence type="ECO:0000259" key="3">
    <source>
        <dbReference type="Pfam" id="PF25137"/>
    </source>
</evidence>